<dbReference type="EMBL" id="LR787654">
    <property type="protein sequence ID" value="CAB3263516.1"/>
    <property type="molecule type" value="mRNA"/>
</dbReference>
<dbReference type="SUPFAM" id="SSF52058">
    <property type="entry name" value="L domain-like"/>
    <property type="match status" value="1"/>
</dbReference>
<dbReference type="InterPro" id="IPR032675">
    <property type="entry name" value="LRR_dom_sf"/>
</dbReference>
<evidence type="ECO:0000256" key="1">
    <source>
        <dbReference type="ARBA" id="ARBA00022614"/>
    </source>
</evidence>
<dbReference type="AlphaFoldDB" id="A0A6F9DKL1"/>
<dbReference type="Pfam" id="PF13855">
    <property type="entry name" value="LRR_8"/>
    <property type="match status" value="1"/>
</dbReference>
<name>A0A6F9DKL1_9ASCI</name>
<dbReference type="InterPro" id="IPR001611">
    <property type="entry name" value="Leu-rich_rpt"/>
</dbReference>
<organism evidence="3">
    <name type="scientific">Phallusia mammillata</name>
    <dbReference type="NCBI Taxonomy" id="59560"/>
    <lineage>
        <taxon>Eukaryota</taxon>
        <taxon>Metazoa</taxon>
        <taxon>Chordata</taxon>
        <taxon>Tunicata</taxon>
        <taxon>Ascidiacea</taxon>
        <taxon>Phlebobranchia</taxon>
        <taxon>Ascidiidae</taxon>
        <taxon>Phallusia</taxon>
    </lineage>
</organism>
<dbReference type="PANTHER" id="PTHR48051">
    <property type="match status" value="1"/>
</dbReference>
<dbReference type="InterPro" id="IPR050216">
    <property type="entry name" value="LRR_domain-containing"/>
</dbReference>
<sequence length="359" mass="40978">MDICDCQLEWLQCLQSTENSLLCNYSGLKTLPTDKLCQKHQGLVKKIYLKSNKISSIPDNFHLVFRNVMELYLPSNRLDELPASFVHLACLENVNLDTNLFKAFPKSLFGLAKLKKLVLRNNEIEVIPSEIGKMAMLQHLDVSFNKLKWIPGNIGGCKKLEKLWVNRNRLSTLPRQLCEIPKLAEVNVSSNRITHLPIDFGKSPEFKSFCMDDNKMFCVVPHHLKPKVHRFSCTWRTPLTHEIALHFGLKLITLNTRDGSCLALMPEHIHPCSEGKPMSLKDTAARAIHQDNFFERLPASLTEYLISPMGHCYFCNLALYWTIFVDYAETADLFGTSMHSVAYFCSVYCAISFKALNGF</sequence>
<accession>A0A6F9DKL1</accession>
<protein>
    <submittedName>
        <fullName evidence="3">Leucine-rich repeat-containing protein 28-like</fullName>
    </submittedName>
</protein>
<dbReference type="GO" id="GO:0005737">
    <property type="term" value="C:cytoplasm"/>
    <property type="evidence" value="ECO:0007669"/>
    <property type="project" value="TreeGrafter"/>
</dbReference>
<evidence type="ECO:0000256" key="2">
    <source>
        <dbReference type="ARBA" id="ARBA00022737"/>
    </source>
</evidence>
<keyword evidence="2" id="KW-0677">Repeat</keyword>
<dbReference type="Gene3D" id="3.80.10.10">
    <property type="entry name" value="Ribonuclease Inhibitor"/>
    <property type="match status" value="2"/>
</dbReference>
<reference evidence="3" key="1">
    <citation type="submission" date="2020-04" db="EMBL/GenBank/DDBJ databases">
        <authorList>
            <person name="Neveu A P."/>
        </authorList>
    </citation>
    <scope>NUCLEOTIDE SEQUENCE</scope>
    <source>
        <tissue evidence="3">Whole embryo</tissue>
    </source>
</reference>
<proteinExistence type="evidence at transcript level"/>
<dbReference type="PANTHER" id="PTHR48051:SF1">
    <property type="entry name" value="RAS SUPPRESSOR PROTEIN 1"/>
    <property type="match status" value="1"/>
</dbReference>
<keyword evidence="1" id="KW-0433">Leucine-rich repeat</keyword>
<dbReference type="InterPro" id="IPR003591">
    <property type="entry name" value="Leu-rich_rpt_typical-subtyp"/>
</dbReference>
<dbReference type="SMART" id="SM00369">
    <property type="entry name" value="LRR_TYP"/>
    <property type="match status" value="5"/>
</dbReference>
<evidence type="ECO:0000313" key="3">
    <source>
        <dbReference type="EMBL" id="CAB3263516.1"/>
    </source>
</evidence>
<gene>
    <name evidence="3" type="primary">Lrrc28</name>
</gene>